<dbReference type="Pfam" id="PF00326">
    <property type="entry name" value="Peptidase_S9"/>
    <property type="match status" value="1"/>
</dbReference>
<dbReference type="PRINTS" id="PR00862">
    <property type="entry name" value="PROLIGOPTASE"/>
</dbReference>
<evidence type="ECO:0000313" key="3">
    <source>
        <dbReference type="EMBL" id="KPJ49798.1"/>
    </source>
</evidence>
<dbReference type="SUPFAM" id="SSF53474">
    <property type="entry name" value="alpha/beta-Hydrolases"/>
    <property type="match status" value="1"/>
</dbReference>
<dbReference type="PANTHER" id="PTHR42776">
    <property type="entry name" value="SERINE PEPTIDASE S9 FAMILY MEMBER"/>
    <property type="match status" value="1"/>
</dbReference>
<dbReference type="InterPro" id="IPR002470">
    <property type="entry name" value="Peptidase_S9A"/>
</dbReference>
<keyword evidence="1" id="KW-0378">Hydrolase</keyword>
<proteinExistence type="predicted"/>
<gene>
    <name evidence="3" type="ORF">AMJ40_04700</name>
</gene>
<name>A0A0S7WI13_UNCT6</name>
<dbReference type="AlphaFoldDB" id="A0A0S7WI13"/>
<dbReference type="EMBL" id="LIZT01000042">
    <property type="protein sequence ID" value="KPJ49798.1"/>
    <property type="molecule type" value="Genomic_DNA"/>
</dbReference>
<dbReference type="GO" id="GO:0004252">
    <property type="term" value="F:serine-type endopeptidase activity"/>
    <property type="evidence" value="ECO:0007669"/>
    <property type="project" value="InterPro"/>
</dbReference>
<dbReference type="SUPFAM" id="SSF82171">
    <property type="entry name" value="DPP6 N-terminal domain-like"/>
    <property type="match status" value="1"/>
</dbReference>
<dbReference type="GO" id="GO:0006508">
    <property type="term" value="P:proteolysis"/>
    <property type="evidence" value="ECO:0007669"/>
    <property type="project" value="InterPro"/>
</dbReference>
<dbReference type="PATRIC" id="fig|1703771.3.peg.1632"/>
<accession>A0A0S7WI13</accession>
<sequence>MTVCAAPATTAETELIPRSVLFGDPVKANPKISPDGEMMAYLAPVDDVLNVWVKTIGKDDDRPVTHDTTRAIFRYFWASDNEHVLYLQDREGNENWLLYSVNIRTEETQSLTPFEDVRVEIVDRDKRFPNDLIISMNRENPQVFDVYRLDLTSGELKMVAKNPGNIAGWVTDTELKVRGALAANPDGSFTLLLRETETADWDTLITWDSEDILNSDVLSFSKDGEHLYLLDSRDANTSRLVKMRISSREMEVIAGDPYYDVSYVMFHPDEYEVQAVSFTKARQEWIILDESIREDFDAISALDHGDFIVYNRNDADDMWLVGFVKDNGPVSYYAFDRNGRKGVFLFDHKPDLNNYTLASMEPVSFTSRDGLTIHGYITFPVGEGRTNLPMILNVHGGPWARDHWGYNPEVQWLANRGYVCLQVNFRGSTGYGKEFANAGDREWGGRMQDDLVDAVNWAIEEGIADPDRIAIFGGSYGGYAALVGATFTPELFCCAVDAMGPSNLLTWITSLPPYASTALAMVYKKIGNPETEAEFLRSRSPLFRVDQIKIPMLIAQGANDPRVKQTESEQIVEAMKEKGIDYEYLLFFDEGHGFLKPENRLTFYAAAEKFLAKHCGGRYEEAP</sequence>
<feature type="domain" description="Peptidase S9 prolyl oligopeptidase catalytic" evidence="2">
    <location>
        <begin position="405"/>
        <end position="616"/>
    </location>
</feature>
<comment type="caution">
    <text evidence="3">The sequence shown here is derived from an EMBL/GenBank/DDBJ whole genome shotgun (WGS) entry which is preliminary data.</text>
</comment>
<dbReference type="InterPro" id="IPR029058">
    <property type="entry name" value="AB_hydrolase_fold"/>
</dbReference>
<dbReference type="InterPro" id="IPR001375">
    <property type="entry name" value="Peptidase_S9_cat"/>
</dbReference>
<dbReference type="Gene3D" id="2.120.10.30">
    <property type="entry name" value="TolB, C-terminal domain"/>
    <property type="match status" value="1"/>
</dbReference>
<protein>
    <submittedName>
        <fullName evidence="3">Peptidase S9</fullName>
    </submittedName>
</protein>
<evidence type="ECO:0000313" key="4">
    <source>
        <dbReference type="Proteomes" id="UP000051124"/>
    </source>
</evidence>
<dbReference type="InterPro" id="IPR011042">
    <property type="entry name" value="6-blade_b-propeller_TolB-like"/>
</dbReference>
<organism evidence="3 4">
    <name type="scientific">candidate division TA06 bacterium DG_26</name>
    <dbReference type="NCBI Taxonomy" id="1703771"/>
    <lineage>
        <taxon>Bacteria</taxon>
        <taxon>Bacteria division TA06</taxon>
    </lineage>
</organism>
<dbReference type="PANTHER" id="PTHR42776:SF27">
    <property type="entry name" value="DIPEPTIDYL PEPTIDASE FAMILY MEMBER 6"/>
    <property type="match status" value="1"/>
</dbReference>
<dbReference type="Proteomes" id="UP000051124">
    <property type="component" value="Unassembled WGS sequence"/>
</dbReference>
<reference evidence="3 4" key="1">
    <citation type="journal article" date="2015" name="Microbiome">
        <title>Genomic resolution of linkages in carbon, nitrogen, and sulfur cycling among widespread estuary sediment bacteria.</title>
        <authorList>
            <person name="Baker B.J."/>
            <person name="Lazar C.S."/>
            <person name="Teske A.P."/>
            <person name="Dick G.J."/>
        </authorList>
    </citation>
    <scope>NUCLEOTIDE SEQUENCE [LARGE SCALE GENOMIC DNA]</scope>
    <source>
        <strain evidence="3">DG_26</strain>
    </source>
</reference>
<evidence type="ECO:0000259" key="2">
    <source>
        <dbReference type="Pfam" id="PF00326"/>
    </source>
</evidence>
<evidence type="ECO:0000256" key="1">
    <source>
        <dbReference type="ARBA" id="ARBA00022801"/>
    </source>
</evidence>
<dbReference type="Gene3D" id="3.40.50.1820">
    <property type="entry name" value="alpha/beta hydrolase"/>
    <property type="match status" value="1"/>
</dbReference>